<dbReference type="SMART" id="SM00479">
    <property type="entry name" value="EXOIII"/>
    <property type="match status" value="1"/>
</dbReference>
<dbReference type="CDD" id="cd06135">
    <property type="entry name" value="Orn"/>
    <property type="match status" value="1"/>
</dbReference>
<keyword evidence="3" id="KW-0378">Hydrolase</keyword>
<evidence type="ECO:0000256" key="4">
    <source>
        <dbReference type="ARBA" id="ARBA00022839"/>
    </source>
</evidence>
<evidence type="ECO:0000259" key="5">
    <source>
        <dbReference type="SMART" id="SM00479"/>
    </source>
</evidence>
<evidence type="ECO:0000256" key="3">
    <source>
        <dbReference type="ARBA" id="ARBA00022801"/>
    </source>
</evidence>
<comment type="similarity">
    <text evidence="1">Belongs to the oligoribonuclease family.</text>
</comment>
<dbReference type="GO" id="GO:0005739">
    <property type="term" value="C:mitochondrion"/>
    <property type="evidence" value="ECO:0007669"/>
    <property type="project" value="TreeGrafter"/>
</dbReference>
<proteinExistence type="inferred from homology"/>
<dbReference type="SUPFAM" id="SSF53098">
    <property type="entry name" value="Ribonuclease H-like"/>
    <property type="match status" value="1"/>
</dbReference>
<accession>A0A6B2G1Q5</accession>
<feature type="domain" description="Exonuclease" evidence="5">
    <location>
        <begin position="16"/>
        <end position="180"/>
    </location>
</feature>
<protein>
    <submittedName>
        <fullName evidence="6">Oligoribonuclease, mitochondrial (Trinotate prediction)</fullName>
    </submittedName>
</protein>
<reference evidence="6" key="1">
    <citation type="submission" date="2018-11" db="EMBL/GenBank/DDBJ databases">
        <title>Myxobolus squamalis genome and transcriptome.</title>
        <authorList>
            <person name="Yahalomi D."/>
            <person name="Atkinson S.D."/>
            <person name="Neuhof M."/>
            <person name="Chang E.S."/>
            <person name="Philippe H."/>
            <person name="Cartwright P."/>
            <person name="Bartholomew J.L."/>
            <person name="Huchon D."/>
        </authorList>
    </citation>
    <scope>NUCLEOTIDE SEQUENCE</scope>
    <source>
        <strain evidence="6">71B08</strain>
        <tissue evidence="6">Whole</tissue>
    </source>
</reference>
<sequence>MDRYGDDRYDINLNLGLDIHKDLILEISAIVTDANLKIVAEAETMIIHQSKTVLDGMDDWCLTTHTQSGLVDACLKSSLTIEEADEILVTFLMHHTPLKKCPLAGNSVYNDKRFMGKFMPKTYEHLNYRIIDVSSFSEVMHRWLPVIQSEQPRKKLCHRALDDIKESIAQLDFYKKRIFDTHK</sequence>
<dbReference type="NCBIfam" id="NF003765">
    <property type="entry name" value="PRK05359.1"/>
    <property type="match status" value="1"/>
</dbReference>
<dbReference type="InterPro" id="IPR036397">
    <property type="entry name" value="RNaseH_sf"/>
</dbReference>
<dbReference type="InterPro" id="IPR022894">
    <property type="entry name" value="Oligoribonuclease"/>
</dbReference>
<dbReference type="GO" id="GO:0003676">
    <property type="term" value="F:nucleic acid binding"/>
    <property type="evidence" value="ECO:0007669"/>
    <property type="project" value="InterPro"/>
</dbReference>
<dbReference type="InterPro" id="IPR012337">
    <property type="entry name" value="RNaseH-like_sf"/>
</dbReference>
<dbReference type="Pfam" id="PF00929">
    <property type="entry name" value="RNase_T"/>
    <property type="match status" value="1"/>
</dbReference>
<dbReference type="AlphaFoldDB" id="A0A6B2G1Q5"/>
<dbReference type="InterPro" id="IPR013520">
    <property type="entry name" value="Ribonucl_H"/>
</dbReference>
<name>A0A6B2G1Q5_MYXSQ</name>
<dbReference type="PANTHER" id="PTHR11046">
    <property type="entry name" value="OLIGORIBONUCLEASE, MITOCHONDRIAL"/>
    <property type="match status" value="1"/>
</dbReference>
<keyword evidence="2" id="KW-0540">Nuclease</keyword>
<dbReference type="GO" id="GO:0000175">
    <property type="term" value="F:3'-5'-RNA exonuclease activity"/>
    <property type="evidence" value="ECO:0007669"/>
    <property type="project" value="InterPro"/>
</dbReference>
<dbReference type="EMBL" id="GHBR01003806">
    <property type="protein sequence ID" value="NDJ97868.1"/>
    <property type="molecule type" value="Transcribed_RNA"/>
</dbReference>
<dbReference type="PANTHER" id="PTHR11046:SF0">
    <property type="entry name" value="OLIGORIBONUCLEASE, MITOCHONDRIAL"/>
    <property type="match status" value="1"/>
</dbReference>
<dbReference type="Gene3D" id="3.30.420.10">
    <property type="entry name" value="Ribonuclease H-like superfamily/Ribonuclease H"/>
    <property type="match status" value="1"/>
</dbReference>
<evidence type="ECO:0000256" key="2">
    <source>
        <dbReference type="ARBA" id="ARBA00022722"/>
    </source>
</evidence>
<evidence type="ECO:0000313" key="6">
    <source>
        <dbReference type="EMBL" id="NDJ97868.1"/>
    </source>
</evidence>
<keyword evidence="4" id="KW-0269">Exonuclease</keyword>
<organism evidence="6">
    <name type="scientific">Myxobolus squamalis</name>
    <name type="common">Myxosporean</name>
    <dbReference type="NCBI Taxonomy" id="59785"/>
    <lineage>
        <taxon>Eukaryota</taxon>
        <taxon>Metazoa</taxon>
        <taxon>Cnidaria</taxon>
        <taxon>Myxozoa</taxon>
        <taxon>Myxosporea</taxon>
        <taxon>Bivalvulida</taxon>
        <taxon>Platysporina</taxon>
        <taxon>Myxobolidae</taxon>
        <taxon>Myxobolus</taxon>
    </lineage>
</organism>
<evidence type="ECO:0000256" key="1">
    <source>
        <dbReference type="ARBA" id="ARBA00009921"/>
    </source>
</evidence>